<dbReference type="GO" id="GO:0031267">
    <property type="term" value="F:small GTPase binding"/>
    <property type="evidence" value="ECO:0007669"/>
    <property type="project" value="TreeGrafter"/>
</dbReference>
<keyword evidence="2" id="KW-0433">Leucine-rich repeat</keyword>
<protein>
    <submittedName>
        <fullName evidence="4">Uncharacterized protein</fullName>
    </submittedName>
</protein>
<dbReference type="GO" id="GO:0005096">
    <property type="term" value="F:GTPase activator activity"/>
    <property type="evidence" value="ECO:0007669"/>
    <property type="project" value="UniProtKB-KW"/>
</dbReference>
<dbReference type="GO" id="GO:0006913">
    <property type="term" value="P:nucleocytoplasmic transport"/>
    <property type="evidence" value="ECO:0007669"/>
    <property type="project" value="TreeGrafter"/>
</dbReference>
<name>A0A391NM36_9EUKA</name>
<comment type="caution">
    <text evidence="4">The sequence shown here is derived from an EMBL/GenBank/DDBJ whole genome shotgun (WGS) entry which is preliminary data.</text>
</comment>
<evidence type="ECO:0000313" key="5">
    <source>
        <dbReference type="Proteomes" id="UP000265618"/>
    </source>
</evidence>
<dbReference type="AlphaFoldDB" id="A0A391NM36"/>
<keyword evidence="5" id="KW-1185">Reference proteome</keyword>
<evidence type="ECO:0000313" key="4">
    <source>
        <dbReference type="EMBL" id="GCA62954.1"/>
    </source>
</evidence>
<dbReference type="GO" id="GO:0005829">
    <property type="term" value="C:cytosol"/>
    <property type="evidence" value="ECO:0007669"/>
    <property type="project" value="TreeGrafter"/>
</dbReference>
<dbReference type="EMBL" id="BDIP01001863">
    <property type="protein sequence ID" value="GCA62954.1"/>
    <property type="molecule type" value="Genomic_DNA"/>
</dbReference>
<dbReference type="Pfam" id="PF13516">
    <property type="entry name" value="LRR_6"/>
    <property type="match status" value="2"/>
</dbReference>
<evidence type="ECO:0000256" key="3">
    <source>
        <dbReference type="ARBA" id="ARBA00022737"/>
    </source>
</evidence>
<proteinExistence type="predicted"/>
<keyword evidence="1" id="KW-0343">GTPase activation</keyword>
<dbReference type="GO" id="GO:0048471">
    <property type="term" value="C:perinuclear region of cytoplasm"/>
    <property type="evidence" value="ECO:0007669"/>
    <property type="project" value="TreeGrafter"/>
</dbReference>
<organism evidence="4 5">
    <name type="scientific">Kipferlia bialata</name>
    <dbReference type="NCBI Taxonomy" id="797122"/>
    <lineage>
        <taxon>Eukaryota</taxon>
        <taxon>Metamonada</taxon>
        <taxon>Carpediemonas-like organisms</taxon>
        <taxon>Kipferlia</taxon>
    </lineage>
</organism>
<evidence type="ECO:0000256" key="2">
    <source>
        <dbReference type="ARBA" id="ARBA00022614"/>
    </source>
</evidence>
<dbReference type="Proteomes" id="UP000265618">
    <property type="component" value="Unassembled WGS sequence"/>
</dbReference>
<sequence>MPDWFVSPQLRLGCLAMTSGDAAHLARCLEGVPRLEVLDISSNYIGPEGALSLAGALSHVPLLTELTLCVNTISDDGTLAIASDLLHVPRLKSLNLGSNDISDVGLTGLADALGHVPRLTRIWLHDNDITAVGVGHLVDRLPAELSLLVLSGNPIGRRGGAFLGNAIPQLPMLDVLSLDDCGMGRSLCKAMETVMGASSEERGQMVAELLTLIQDEGLDA</sequence>
<dbReference type="SMART" id="SM00368">
    <property type="entry name" value="LRR_RI"/>
    <property type="match status" value="5"/>
</dbReference>
<gene>
    <name evidence="4" type="ORF">KIPB_006928</name>
</gene>
<dbReference type="OrthoDB" id="120976at2759"/>
<reference evidence="4 5" key="1">
    <citation type="journal article" date="2018" name="PLoS ONE">
        <title>The draft genome of Kipferlia bialata reveals reductive genome evolution in fornicate parasites.</title>
        <authorList>
            <person name="Tanifuji G."/>
            <person name="Takabayashi S."/>
            <person name="Kume K."/>
            <person name="Takagi M."/>
            <person name="Nakayama T."/>
            <person name="Kamikawa R."/>
            <person name="Inagaki Y."/>
            <person name="Hashimoto T."/>
        </authorList>
    </citation>
    <scope>NUCLEOTIDE SEQUENCE [LARGE SCALE GENOMIC DNA]</scope>
    <source>
        <strain evidence="4">NY0173</strain>
    </source>
</reference>
<evidence type="ECO:0000256" key="1">
    <source>
        <dbReference type="ARBA" id="ARBA00022468"/>
    </source>
</evidence>
<dbReference type="PANTHER" id="PTHR24113:SF12">
    <property type="entry name" value="RAN GTPASE-ACTIVATING PROTEIN 1"/>
    <property type="match status" value="1"/>
</dbReference>
<dbReference type="InterPro" id="IPR001611">
    <property type="entry name" value="Leu-rich_rpt"/>
</dbReference>
<dbReference type="GO" id="GO:0005634">
    <property type="term" value="C:nucleus"/>
    <property type="evidence" value="ECO:0007669"/>
    <property type="project" value="TreeGrafter"/>
</dbReference>
<dbReference type="Gene3D" id="3.80.10.10">
    <property type="entry name" value="Ribonuclease Inhibitor"/>
    <property type="match status" value="1"/>
</dbReference>
<keyword evidence="3" id="KW-0677">Repeat</keyword>
<dbReference type="InterPro" id="IPR027038">
    <property type="entry name" value="RanGap"/>
</dbReference>
<accession>A0A391NM36</accession>
<dbReference type="PANTHER" id="PTHR24113">
    <property type="entry name" value="RAN GTPASE-ACTIVATING PROTEIN 1"/>
    <property type="match status" value="1"/>
</dbReference>
<dbReference type="SUPFAM" id="SSF52047">
    <property type="entry name" value="RNI-like"/>
    <property type="match status" value="1"/>
</dbReference>
<dbReference type="InterPro" id="IPR032675">
    <property type="entry name" value="LRR_dom_sf"/>
</dbReference>